<evidence type="ECO:0000256" key="4">
    <source>
        <dbReference type="ARBA" id="ARBA00022679"/>
    </source>
</evidence>
<name>A0A7X0VTR1_9BACL</name>
<keyword evidence="2" id="KW-1003">Cell membrane</keyword>
<keyword evidence="8" id="KW-0067">ATP-binding</keyword>
<keyword evidence="5 13" id="KW-0812">Transmembrane</keyword>
<evidence type="ECO:0000256" key="1">
    <source>
        <dbReference type="ARBA" id="ARBA00004651"/>
    </source>
</evidence>
<dbReference type="AlphaFoldDB" id="A0A7X0VTR1"/>
<feature type="compositionally biased region" description="Low complexity" evidence="12">
    <location>
        <begin position="261"/>
        <end position="272"/>
    </location>
</feature>
<evidence type="ECO:0000313" key="15">
    <source>
        <dbReference type="EMBL" id="MBB6730179.1"/>
    </source>
</evidence>
<dbReference type="Pfam" id="PF06580">
    <property type="entry name" value="His_kinase"/>
    <property type="match status" value="1"/>
</dbReference>
<keyword evidence="10" id="KW-0902">Two-component regulatory system</keyword>
<comment type="caution">
    <text evidence="15">The sequence shown here is derived from an EMBL/GenBank/DDBJ whole genome shotgun (WGS) entry which is preliminary data.</text>
</comment>
<keyword evidence="6" id="KW-0547">Nucleotide-binding</keyword>
<sequence>MQAWRKFASLSIYPKLVLTFLLVLSPMYIIGWRMNSEGSKTVEKEITDSLQSRTSMYMNMLEFDLGRVISLLQEYLNDDDLLKLTSSSEVMTEIEKMQAQLGLKKRLDILKRSSKFVENASAFIPVMNRTISANDNIFTALDRDQMQALTQSTNRFESPFLVWHDRIFISLPYPDPAVSSSKEPVFLLTVEISKRELAEELNKLTSEGGGAVLSGNRIPWTVSGTGHEEEGAQILHEIAGLNGRAAAETPSAETPSAEAPSVDAPSVDALSADPPPADSPDEPAIRSVKLGDLPYTVVSQPSSSLGMTLYMYLPSKRVNASLDTYRSWFNALSLVMVVVVLLFAYMIYLIIHQPLKKLVRSFRRVEQGHFDQEVHYSLRDEFGYLYSQFNGMVKRLNVLVHEVYEQQFRARSAELRHLQAQINPHFLYNSYFILYRMAMLNDNDNIVYFTKHLGEYFEYITRDGMEDVPLGSEVKHARTYAEIQSFRFAGRIRVEFGDPPESAADLPVPRLILQPLIENCYNHGLTDKGKGGWIRVTFERRDRAVLICVEDNGGEMDAAKLLDMQTLLLEREQPPERCGLVNIHRRLRIQYGEPGGMTLEIGEEKGLKVTMILPETPAKPGTGSEPVRIAANRPPVIPAGSV</sequence>
<feature type="transmembrane region" description="Helical" evidence="13">
    <location>
        <begin position="328"/>
        <end position="351"/>
    </location>
</feature>
<dbReference type="InterPro" id="IPR003660">
    <property type="entry name" value="HAMP_dom"/>
</dbReference>
<dbReference type="InterPro" id="IPR036890">
    <property type="entry name" value="HATPase_C_sf"/>
</dbReference>
<dbReference type="Proteomes" id="UP000564644">
    <property type="component" value="Unassembled WGS sequence"/>
</dbReference>
<dbReference type="SUPFAM" id="SSF55874">
    <property type="entry name" value="ATPase domain of HSP90 chaperone/DNA topoisomerase II/histidine kinase"/>
    <property type="match status" value="1"/>
</dbReference>
<proteinExistence type="predicted"/>
<evidence type="ECO:0000256" key="6">
    <source>
        <dbReference type="ARBA" id="ARBA00022741"/>
    </source>
</evidence>
<evidence type="ECO:0000259" key="14">
    <source>
        <dbReference type="PROSITE" id="PS50885"/>
    </source>
</evidence>
<evidence type="ECO:0000256" key="7">
    <source>
        <dbReference type="ARBA" id="ARBA00022777"/>
    </source>
</evidence>
<feature type="transmembrane region" description="Helical" evidence="13">
    <location>
        <begin position="12"/>
        <end position="30"/>
    </location>
</feature>
<dbReference type="Pfam" id="PF02518">
    <property type="entry name" value="HATPase_c"/>
    <property type="match status" value="1"/>
</dbReference>
<dbReference type="PANTHER" id="PTHR34220:SF11">
    <property type="entry name" value="SENSOR PROTEIN KINASE HPTS"/>
    <property type="match status" value="1"/>
</dbReference>
<accession>A0A7X0VTR1</accession>
<dbReference type="RefSeq" id="WP_185127846.1">
    <property type="nucleotide sequence ID" value="NZ_JACJVO010000005.1"/>
</dbReference>
<dbReference type="SUPFAM" id="SSF158472">
    <property type="entry name" value="HAMP domain-like"/>
    <property type="match status" value="1"/>
</dbReference>
<evidence type="ECO:0000256" key="9">
    <source>
        <dbReference type="ARBA" id="ARBA00022989"/>
    </source>
</evidence>
<evidence type="ECO:0000256" key="13">
    <source>
        <dbReference type="SAM" id="Phobius"/>
    </source>
</evidence>
<feature type="region of interest" description="Disordered" evidence="12">
    <location>
        <begin position="244"/>
        <end position="283"/>
    </location>
</feature>
<dbReference type="InterPro" id="IPR003594">
    <property type="entry name" value="HATPase_dom"/>
</dbReference>
<dbReference type="InterPro" id="IPR010559">
    <property type="entry name" value="Sig_transdc_His_kin_internal"/>
</dbReference>
<keyword evidence="11 13" id="KW-0472">Membrane</keyword>
<protein>
    <submittedName>
        <fullName evidence="15">Histidine kinase</fullName>
    </submittedName>
</protein>
<gene>
    <name evidence="15" type="ORF">H7C18_04640</name>
</gene>
<keyword evidence="16" id="KW-1185">Reference proteome</keyword>
<keyword evidence="4" id="KW-0808">Transferase</keyword>
<dbReference type="GO" id="GO:0000155">
    <property type="term" value="F:phosphorelay sensor kinase activity"/>
    <property type="evidence" value="ECO:0007669"/>
    <property type="project" value="InterPro"/>
</dbReference>
<evidence type="ECO:0000256" key="11">
    <source>
        <dbReference type="ARBA" id="ARBA00023136"/>
    </source>
</evidence>
<dbReference type="EMBL" id="JACJVO010000005">
    <property type="protein sequence ID" value="MBB6730179.1"/>
    <property type="molecule type" value="Genomic_DNA"/>
</dbReference>
<dbReference type="Gene3D" id="6.10.340.10">
    <property type="match status" value="1"/>
</dbReference>
<feature type="domain" description="HAMP" evidence="14">
    <location>
        <begin position="349"/>
        <end position="401"/>
    </location>
</feature>
<keyword evidence="7 15" id="KW-0418">Kinase</keyword>
<dbReference type="Gene3D" id="3.30.565.10">
    <property type="entry name" value="Histidine kinase-like ATPase, C-terminal domain"/>
    <property type="match status" value="1"/>
</dbReference>
<dbReference type="CDD" id="cd06225">
    <property type="entry name" value="HAMP"/>
    <property type="match status" value="1"/>
</dbReference>
<dbReference type="GO" id="GO:0005524">
    <property type="term" value="F:ATP binding"/>
    <property type="evidence" value="ECO:0007669"/>
    <property type="project" value="UniProtKB-KW"/>
</dbReference>
<dbReference type="GO" id="GO:0005886">
    <property type="term" value="C:plasma membrane"/>
    <property type="evidence" value="ECO:0007669"/>
    <property type="project" value="UniProtKB-SubCell"/>
</dbReference>
<dbReference type="Pfam" id="PF00672">
    <property type="entry name" value="HAMP"/>
    <property type="match status" value="1"/>
</dbReference>
<dbReference type="SMART" id="SM00304">
    <property type="entry name" value="HAMP"/>
    <property type="match status" value="1"/>
</dbReference>
<evidence type="ECO:0000256" key="5">
    <source>
        <dbReference type="ARBA" id="ARBA00022692"/>
    </source>
</evidence>
<dbReference type="PANTHER" id="PTHR34220">
    <property type="entry name" value="SENSOR HISTIDINE KINASE YPDA"/>
    <property type="match status" value="1"/>
</dbReference>
<comment type="subcellular location">
    <subcellularLocation>
        <location evidence="1">Cell membrane</location>
        <topology evidence="1">Multi-pass membrane protein</topology>
    </subcellularLocation>
</comment>
<feature type="region of interest" description="Disordered" evidence="12">
    <location>
        <begin position="617"/>
        <end position="642"/>
    </location>
</feature>
<evidence type="ECO:0000313" key="16">
    <source>
        <dbReference type="Proteomes" id="UP000564644"/>
    </source>
</evidence>
<evidence type="ECO:0000256" key="2">
    <source>
        <dbReference type="ARBA" id="ARBA00022475"/>
    </source>
</evidence>
<dbReference type="InterPro" id="IPR050640">
    <property type="entry name" value="Bact_2-comp_sensor_kinase"/>
</dbReference>
<evidence type="ECO:0000256" key="10">
    <source>
        <dbReference type="ARBA" id="ARBA00023012"/>
    </source>
</evidence>
<organism evidence="15 16">
    <name type="scientific">Cohnella zeiphila</name>
    <dbReference type="NCBI Taxonomy" id="2761120"/>
    <lineage>
        <taxon>Bacteria</taxon>
        <taxon>Bacillati</taxon>
        <taxon>Bacillota</taxon>
        <taxon>Bacilli</taxon>
        <taxon>Bacillales</taxon>
        <taxon>Paenibacillaceae</taxon>
        <taxon>Cohnella</taxon>
    </lineage>
</organism>
<evidence type="ECO:0000256" key="3">
    <source>
        <dbReference type="ARBA" id="ARBA00022553"/>
    </source>
</evidence>
<reference evidence="15 16" key="1">
    <citation type="submission" date="2020-08" db="EMBL/GenBank/DDBJ databases">
        <title>Cohnella phylogeny.</title>
        <authorList>
            <person name="Dunlap C."/>
        </authorList>
    </citation>
    <scope>NUCLEOTIDE SEQUENCE [LARGE SCALE GENOMIC DNA]</scope>
    <source>
        <strain evidence="15 16">CBP 2801</strain>
    </source>
</reference>
<dbReference type="PROSITE" id="PS50885">
    <property type="entry name" value="HAMP"/>
    <property type="match status" value="1"/>
</dbReference>
<keyword evidence="3" id="KW-0597">Phosphoprotein</keyword>
<keyword evidence="9 13" id="KW-1133">Transmembrane helix</keyword>
<evidence type="ECO:0000256" key="8">
    <source>
        <dbReference type="ARBA" id="ARBA00022840"/>
    </source>
</evidence>
<evidence type="ECO:0000256" key="12">
    <source>
        <dbReference type="SAM" id="MobiDB-lite"/>
    </source>
</evidence>